<protein>
    <submittedName>
        <fullName evidence="1">ISPsy4, transposase</fullName>
    </submittedName>
</protein>
<dbReference type="AlphaFoldDB" id="M2VJ98"/>
<evidence type="ECO:0000313" key="2">
    <source>
        <dbReference type="Proteomes" id="UP000011700"/>
    </source>
</evidence>
<dbReference type="Proteomes" id="UP000011700">
    <property type="component" value="Unassembled WGS sequence"/>
</dbReference>
<evidence type="ECO:0000313" key="1">
    <source>
        <dbReference type="EMBL" id="EME00048.1"/>
    </source>
</evidence>
<accession>M2VJ98</accession>
<reference evidence="1 2" key="1">
    <citation type="journal article" date="2013" name="Genome Announc.">
        <title>Draft Genome of Pseudomonas stutzeri Strain NF13, a Nitrogen Fixer Isolated from the Galapagos Rift Hydrothermal Vent.</title>
        <authorList>
            <person name="Pena A."/>
            <person name="Busquets A."/>
            <person name="Gomila M."/>
            <person name="Mayol J."/>
            <person name="Bosch R."/>
            <person name="Nogales B."/>
            <person name="Garcia-Valdes E."/>
            <person name="Bennasar A."/>
            <person name="Lalucat J."/>
        </authorList>
    </citation>
    <scope>NUCLEOTIDE SEQUENCE [LARGE SCALE GENOMIC DNA]</scope>
    <source>
        <strain evidence="1 2">NF13</strain>
    </source>
</reference>
<dbReference type="PATRIC" id="fig|1212548.4.peg.2262"/>
<dbReference type="EMBL" id="AOBS01000051">
    <property type="protein sequence ID" value="EME00048.1"/>
    <property type="molecule type" value="Genomic_DNA"/>
</dbReference>
<sequence>MRDAFGYFGGVPEALFNNASTVILEREAYGGGCIAGAHGWWRLLMSMAPANLDAIGPSDS</sequence>
<name>M2VJ98_STUST</name>
<gene>
    <name evidence="1" type="ORF">B381_11556</name>
</gene>
<organism evidence="1 2">
    <name type="scientific">Stutzerimonas stutzeri NF13</name>
    <dbReference type="NCBI Taxonomy" id="1212548"/>
    <lineage>
        <taxon>Bacteria</taxon>
        <taxon>Pseudomonadati</taxon>
        <taxon>Pseudomonadota</taxon>
        <taxon>Gammaproteobacteria</taxon>
        <taxon>Pseudomonadales</taxon>
        <taxon>Pseudomonadaceae</taxon>
        <taxon>Stutzerimonas</taxon>
    </lineage>
</organism>
<proteinExistence type="predicted"/>
<comment type="caution">
    <text evidence="1">The sequence shown here is derived from an EMBL/GenBank/DDBJ whole genome shotgun (WGS) entry which is preliminary data.</text>
</comment>